<sequence>MNEMALKLKKLNSNQFINETNSEQYHYRANRKSFKLKMMSECGAQRRDCGRLSKSKEMLNHLLLMAADGQSCCNENQLSGTIIENSSSNNSNNDNNATIRTCLSGLQVFESKLGDISDNNENDSRQHQHVRQHQPTSSHPPPSPPASSLHYSHCKQRRLRPLQQCQYRQHYQDQQQQKRWLLFGLLYVVALFSEYTVPLVKADQNTKDANPSALYGNVDSNMATTPLTPVTTLPTSNDSFYTTTTTTFSPSIMAINETTSDWLRNDSSRYVKRKFKSKFNADDSIFLRFAKRFAHDNNLVSGIIQECYQRPTFACFQKNVYVYLNEVLDAQDVNVTQRLKFYRNDNVYDEQAELDEDMAAEAPSHTTQASAAKDSMEEDEDQNNEIPREGRSYDNEDAAMPETPIEEVTNALYGKSIKFAMTHNIELKLPEMMFDGATFRISPKSIEGNGVIAKLELIPKQKSEARLAGKILMKKLQKLMKSKLLLSFLALVLIIKIIKIKLFWLLPLVIGVGAAKKLLLKFLLFLFPALSHLFKLCSYYQQTYHSTKYHHHHHHINHHHTIVPPWHSGESAPWHSAETAHIPEIIYSHPPKGHVSTYLHGAPIHETYGPPHEHIEAWENSGPGLGSEYISDINRVAHIDDKTNYFKPHPKNDVNELHAWGLGTTPLSTIQNKRPPTGPQLQQQHPQQYKRVSTPLQKPSILQQTPQNYQKPQATSQTFNPFKQQGDKQSIFNHKYRNNPVAAQSAPSPVYTPARQPGLPQLQKQLQPQIQEALSTAAQIAAQYDPTRKQPQQQQSLPTTLQESQLTPELSAQIKEALRIQAEQRLVQQQQQILDKQPFVQDGQPLMPLNYDPFYSPILLKIDKIIEQLGIKEEGCKERVVCSMYKDPERYSPHSNFVSAELSRDTNELQPITSTNPAVIRFFRLIQAARDGQDHKNCLTLYPDCNINTE</sequence>
<dbReference type="EnsemblMetazoa" id="MDOA003773-RB">
    <property type="protein sequence ID" value="MDOA003773-PB"/>
    <property type="gene ID" value="MDOA003773"/>
</dbReference>
<dbReference type="STRING" id="7370.A0A1I8MDH6"/>
<dbReference type="GO" id="GO:0016020">
    <property type="term" value="C:membrane"/>
    <property type="evidence" value="ECO:0007669"/>
    <property type="project" value="TreeGrafter"/>
</dbReference>
<evidence type="ECO:0000313" key="5">
    <source>
        <dbReference type="RefSeq" id="XP_019895568.1"/>
    </source>
</evidence>
<gene>
    <name evidence="3" type="primary">101891327</name>
    <name evidence="5 6" type="synonym">LOC101891327</name>
</gene>
<feature type="region of interest" description="Disordered" evidence="1">
    <location>
        <begin position="784"/>
        <end position="804"/>
    </location>
</feature>
<feature type="transmembrane region" description="Helical" evidence="2">
    <location>
        <begin position="484"/>
        <end position="506"/>
    </location>
</feature>
<evidence type="ECO:0000313" key="3">
    <source>
        <dbReference type="EnsemblMetazoa" id="MDOA003773-PB"/>
    </source>
</evidence>
<evidence type="ECO:0000256" key="2">
    <source>
        <dbReference type="SAM" id="Phobius"/>
    </source>
</evidence>
<proteinExistence type="predicted"/>
<evidence type="ECO:0000313" key="6">
    <source>
        <dbReference type="RefSeq" id="XP_058978755.1"/>
    </source>
</evidence>
<dbReference type="VEuPathDB" id="VectorBase:MDOA003773"/>
<keyword evidence="4" id="KW-1185">Reference proteome</keyword>
<feature type="compositionally biased region" description="Polar residues" evidence="1">
    <location>
        <begin position="665"/>
        <end position="674"/>
    </location>
</feature>
<dbReference type="InterPro" id="IPR012464">
    <property type="entry name" value="DUF1676"/>
</dbReference>
<dbReference type="Pfam" id="PF07898">
    <property type="entry name" value="DUF1676"/>
    <property type="match status" value="1"/>
</dbReference>
<protein>
    <submittedName>
        <fullName evidence="5 6">Uncharacterized protein LOC101891327 isoform X1</fullName>
    </submittedName>
</protein>
<evidence type="ECO:0000313" key="4">
    <source>
        <dbReference type="Proteomes" id="UP001652621"/>
    </source>
</evidence>
<dbReference type="OrthoDB" id="6334967at2759"/>
<keyword evidence="2" id="KW-0472">Membrane</keyword>
<dbReference type="RefSeq" id="XP_058978755.1">
    <property type="nucleotide sequence ID" value="XM_059122772.1"/>
</dbReference>
<dbReference type="VEuPathDB" id="VectorBase:MDOMA2_006140"/>
<dbReference type="PANTHER" id="PTHR21879:SF4">
    <property type="entry name" value="OSIRIS 17, ISOFORM C"/>
    <property type="match status" value="1"/>
</dbReference>
<feature type="region of interest" description="Disordered" evidence="1">
    <location>
        <begin position="705"/>
        <end position="724"/>
    </location>
</feature>
<dbReference type="eggNOG" id="ENOG502QXT9">
    <property type="taxonomic scope" value="Eukaryota"/>
</dbReference>
<feature type="transmembrane region" description="Helical" evidence="2">
    <location>
        <begin position="518"/>
        <end position="540"/>
    </location>
</feature>
<feature type="region of interest" description="Disordered" evidence="1">
    <location>
        <begin position="360"/>
        <end position="399"/>
    </location>
</feature>
<reference evidence="5" key="2">
    <citation type="submission" date="2025-04" db="UniProtKB">
        <authorList>
            <consortium name="RefSeq"/>
        </authorList>
    </citation>
    <scope>IDENTIFICATION</scope>
    <source>
        <strain evidence="5 6">Aabys</strain>
        <tissue evidence="6">Whole body</tissue>
    </source>
</reference>
<dbReference type="KEGG" id="mde:101891327"/>
<dbReference type="AlphaFoldDB" id="A0A1I8MDH6"/>
<dbReference type="PANTHER" id="PTHR21879">
    <property type="entry name" value="FI03362P-RELATED-RELATED"/>
    <property type="match status" value="1"/>
</dbReference>
<feature type="region of interest" description="Disordered" evidence="1">
    <location>
        <begin position="665"/>
        <end position="694"/>
    </location>
</feature>
<reference evidence="3" key="1">
    <citation type="submission" date="2020-05" db="UniProtKB">
        <authorList>
            <consortium name="EnsemblMetazoa"/>
        </authorList>
    </citation>
    <scope>IDENTIFICATION</scope>
    <source>
        <strain evidence="3">Aabys</strain>
    </source>
</reference>
<feature type="region of interest" description="Disordered" evidence="1">
    <location>
        <begin position="114"/>
        <end position="153"/>
    </location>
</feature>
<organism evidence="3">
    <name type="scientific">Musca domestica</name>
    <name type="common">House fly</name>
    <dbReference type="NCBI Taxonomy" id="7370"/>
    <lineage>
        <taxon>Eukaryota</taxon>
        <taxon>Metazoa</taxon>
        <taxon>Ecdysozoa</taxon>
        <taxon>Arthropoda</taxon>
        <taxon>Hexapoda</taxon>
        <taxon>Insecta</taxon>
        <taxon>Pterygota</taxon>
        <taxon>Neoptera</taxon>
        <taxon>Endopterygota</taxon>
        <taxon>Diptera</taxon>
        <taxon>Brachycera</taxon>
        <taxon>Muscomorpha</taxon>
        <taxon>Muscoidea</taxon>
        <taxon>Muscidae</taxon>
        <taxon>Musca</taxon>
    </lineage>
</organism>
<evidence type="ECO:0000256" key="1">
    <source>
        <dbReference type="SAM" id="MobiDB-lite"/>
    </source>
</evidence>
<keyword evidence="2" id="KW-1133">Transmembrane helix</keyword>
<keyword evidence="2" id="KW-0812">Transmembrane</keyword>
<accession>A0A1I8MDH6</accession>
<dbReference type="Proteomes" id="UP001652621">
    <property type="component" value="Unplaced"/>
</dbReference>
<feature type="compositionally biased region" description="Low complexity" evidence="1">
    <location>
        <begin position="790"/>
        <end position="804"/>
    </location>
</feature>
<dbReference type="RefSeq" id="XP_019895568.1">
    <property type="nucleotide sequence ID" value="XM_020040009.1"/>
</dbReference>
<name>A0A1I8MDH6_MUSDO</name>